<dbReference type="EMBL" id="JAVCWF010000001">
    <property type="protein sequence ID" value="MDQ7937433.1"/>
    <property type="molecule type" value="Genomic_DNA"/>
</dbReference>
<dbReference type="SFLD" id="SFLDS00003">
    <property type="entry name" value="Haloacid_Dehalogenase"/>
    <property type="match status" value="1"/>
</dbReference>
<dbReference type="InterPro" id="IPR023214">
    <property type="entry name" value="HAD_sf"/>
</dbReference>
<dbReference type="InterPro" id="IPR006379">
    <property type="entry name" value="HAD-SF_hydro_IIB"/>
</dbReference>
<dbReference type="CDD" id="cd07518">
    <property type="entry name" value="HAD_YbiV-Like"/>
    <property type="match status" value="1"/>
</dbReference>
<accession>A0ABU1A8Z3</accession>
<dbReference type="EC" id="3.1.3.-" evidence="1"/>
<keyword evidence="1" id="KW-0378">Hydrolase</keyword>
<dbReference type="Proteomes" id="UP001227831">
    <property type="component" value="Unassembled WGS sequence"/>
</dbReference>
<dbReference type="SFLD" id="SFLDG01140">
    <property type="entry name" value="C2.B:_Phosphomannomutase_and_P"/>
    <property type="match status" value="1"/>
</dbReference>
<dbReference type="PROSITE" id="PS01229">
    <property type="entry name" value="COF_2"/>
    <property type="match status" value="1"/>
</dbReference>
<dbReference type="PANTHER" id="PTHR10000">
    <property type="entry name" value="PHOSPHOSERINE PHOSPHATASE"/>
    <property type="match status" value="1"/>
</dbReference>
<reference evidence="1 2" key="1">
    <citation type="journal article" date="2023" name="Int. J. Syst. Evol. Microbiol.">
        <title>Lactiplantibacillus brownii sp. nov., a novel psychrotolerant species isolated from sauerkraut.</title>
        <authorList>
            <person name="Heng Y.C."/>
            <person name="Silvaraju S."/>
            <person name="Lee J.K.Y."/>
            <person name="Kittelmann S."/>
        </authorList>
    </citation>
    <scope>NUCLEOTIDE SEQUENCE [LARGE SCALE GENOMIC DNA]</scope>
    <source>
        <strain evidence="1 2">WILCCON 0030</strain>
    </source>
</reference>
<dbReference type="Pfam" id="PF08282">
    <property type="entry name" value="Hydrolase_3"/>
    <property type="match status" value="1"/>
</dbReference>
<protein>
    <submittedName>
        <fullName evidence="1">Cof-type HAD-IIB family hydrolase</fullName>
        <ecNumber evidence="1">3.1.3.-</ecNumber>
    </submittedName>
</protein>
<dbReference type="GO" id="GO:0016787">
    <property type="term" value="F:hydrolase activity"/>
    <property type="evidence" value="ECO:0007669"/>
    <property type="project" value="UniProtKB-KW"/>
</dbReference>
<dbReference type="InterPro" id="IPR036412">
    <property type="entry name" value="HAD-like_sf"/>
</dbReference>
<dbReference type="SUPFAM" id="SSF56784">
    <property type="entry name" value="HAD-like"/>
    <property type="match status" value="1"/>
</dbReference>
<comment type="caution">
    <text evidence="1">The sequence shown here is derived from an EMBL/GenBank/DDBJ whole genome shotgun (WGS) entry which is preliminary data.</text>
</comment>
<gene>
    <name evidence="1" type="ORF">RA086_07300</name>
</gene>
<proteinExistence type="predicted"/>
<dbReference type="Gene3D" id="3.40.50.1000">
    <property type="entry name" value="HAD superfamily/HAD-like"/>
    <property type="match status" value="1"/>
</dbReference>
<dbReference type="Gene3D" id="3.30.1240.10">
    <property type="match status" value="1"/>
</dbReference>
<keyword evidence="2" id="KW-1185">Reference proteome</keyword>
<evidence type="ECO:0000313" key="1">
    <source>
        <dbReference type="EMBL" id="MDQ7937433.1"/>
    </source>
</evidence>
<name>A0ABU1A8Z3_9LACO</name>
<dbReference type="NCBIfam" id="TIGR00099">
    <property type="entry name" value="Cof-subfamily"/>
    <property type="match status" value="1"/>
</dbReference>
<dbReference type="RefSeq" id="WP_308703180.1">
    <property type="nucleotide sequence ID" value="NZ_AP027463.1"/>
</dbReference>
<dbReference type="NCBIfam" id="TIGR01484">
    <property type="entry name" value="HAD-SF-IIB"/>
    <property type="match status" value="1"/>
</dbReference>
<dbReference type="InterPro" id="IPR000150">
    <property type="entry name" value="Cof"/>
</dbReference>
<sequence>MKVALMASDLDGTFLRDDHEFDRPRFQAQLDQLIANGQHFAVASGNQLQHCIEVFDGINGEITYVAENGGLVIDNHGQVLSESLLTPAVLQDLLTFVATEPALAGASASLSGKKGAYIRRQDNNPVMQYFLSNLSIVPDLAAVDDHIYKATFGWQDRRAEYHAGVINAHFKGRLRATASGYGGLDVIAPNVDKAFGLAFLQRHWGIAPSQTAAFGDNSNDLEMLREADYSYAMRNAIPTVKAMANYETKLDNNHDGVLATIDDFI</sequence>
<organism evidence="1 2">
    <name type="scientific">Lactiplantibacillus brownii</name>
    <dbReference type="NCBI Taxonomy" id="3069269"/>
    <lineage>
        <taxon>Bacteria</taxon>
        <taxon>Bacillati</taxon>
        <taxon>Bacillota</taxon>
        <taxon>Bacilli</taxon>
        <taxon>Lactobacillales</taxon>
        <taxon>Lactobacillaceae</taxon>
        <taxon>Lactiplantibacillus</taxon>
    </lineage>
</organism>
<dbReference type="PANTHER" id="PTHR10000:SF53">
    <property type="entry name" value="5-AMINO-6-(5-PHOSPHO-D-RIBITYLAMINO)URACIL PHOSPHATASE YBJI-RELATED"/>
    <property type="match status" value="1"/>
</dbReference>
<evidence type="ECO:0000313" key="2">
    <source>
        <dbReference type="Proteomes" id="UP001227831"/>
    </source>
</evidence>